<accession>A0A369JNZ1</accession>
<organism evidence="2 3">
    <name type="scientific">Hypsizygus marmoreus</name>
    <name type="common">White beech mushroom</name>
    <name type="synonym">Agaricus marmoreus</name>
    <dbReference type="NCBI Taxonomy" id="39966"/>
    <lineage>
        <taxon>Eukaryota</taxon>
        <taxon>Fungi</taxon>
        <taxon>Dikarya</taxon>
        <taxon>Basidiomycota</taxon>
        <taxon>Agaricomycotina</taxon>
        <taxon>Agaricomycetes</taxon>
        <taxon>Agaricomycetidae</taxon>
        <taxon>Agaricales</taxon>
        <taxon>Tricholomatineae</taxon>
        <taxon>Lyophyllaceae</taxon>
        <taxon>Hypsizygus</taxon>
    </lineage>
</organism>
<protein>
    <submittedName>
        <fullName evidence="2">Uncharacterized protein</fullName>
    </submittedName>
</protein>
<dbReference type="EMBL" id="LUEZ02000048">
    <property type="protein sequence ID" value="RDB23072.1"/>
    <property type="molecule type" value="Genomic_DNA"/>
</dbReference>
<dbReference type="InParanoid" id="A0A369JNZ1"/>
<reference evidence="2" key="1">
    <citation type="submission" date="2018-04" db="EMBL/GenBank/DDBJ databases">
        <title>Whole genome sequencing of Hypsizygus marmoreus.</title>
        <authorList>
            <person name="Choi I.-G."/>
            <person name="Min B."/>
            <person name="Kim J.-G."/>
            <person name="Kim S."/>
            <person name="Oh Y.-L."/>
            <person name="Kong W.-S."/>
            <person name="Park H."/>
            <person name="Jeong J."/>
            <person name="Song E.-S."/>
        </authorList>
    </citation>
    <scope>NUCLEOTIDE SEQUENCE [LARGE SCALE GENOMIC DNA]</scope>
    <source>
        <strain evidence="2">51987-8</strain>
    </source>
</reference>
<feature type="compositionally biased region" description="Polar residues" evidence="1">
    <location>
        <begin position="187"/>
        <end position="198"/>
    </location>
</feature>
<keyword evidence="3" id="KW-1185">Reference proteome</keyword>
<dbReference type="AlphaFoldDB" id="A0A369JNZ1"/>
<evidence type="ECO:0000256" key="1">
    <source>
        <dbReference type="SAM" id="MobiDB-lite"/>
    </source>
</evidence>
<dbReference type="Proteomes" id="UP000076154">
    <property type="component" value="Unassembled WGS sequence"/>
</dbReference>
<dbReference type="OrthoDB" id="3061137at2759"/>
<feature type="region of interest" description="Disordered" evidence="1">
    <location>
        <begin position="142"/>
        <end position="247"/>
    </location>
</feature>
<proteinExistence type="predicted"/>
<evidence type="ECO:0000313" key="3">
    <source>
        <dbReference type="Proteomes" id="UP000076154"/>
    </source>
</evidence>
<comment type="caution">
    <text evidence="2">The sequence shown here is derived from an EMBL/GenBank/DDBJ whole genome shotgun (WGS) entry which is preliminary data.</text>
</comment>
<gene>
    <name evidence="2" type="ORF">Hypma_009872</name>
</gene>
<evidence type="ECO:0000313" key="2">
    <source>
        <dbReference type="EMBL" id="RDB23072.1"/>
    </source>
</evidence>
<name>A0A369JNZ1_HYPMA</name>
<sequence>MEGEQEVDEALVLCSWEAGIKRDAYSVSERRLCSQLNRTTVAHSNWIHGRSPDHRQFPNLQTIWNDLQSLMLLALYDMETDEHAFSDDSSSISAQTLSLANLRKLMLSPCLGLYKVTTLCAIHQYLEKMAQRRVIYSPDSPRFFSPEDVGQQSTPSQVPSPQPNPVIRGRRHPSYTPDSPRFFSPEDQGQQSGHSQVPSPQPTPAHRGRRARTYTPGSPEFVSPEPGAPEKGNSRGPTKSKKSGGPPKSLLACLWSWNNARGFAGPGLRINDRNASDSKVHSLSQCHSCRDGGFLGVCGRCNATAFCFSRGAIKGCIPESAFDNFICPPCYKEAGESPPYPVPPRAISRSHLGSDTSRLILYSIYWNETQHSRSAATFLEGQLSGLFYGKESECLMLQCPFTDLAAVRKILKKNLAAMRQFMKFGPTRLVVLLQAHADPTHGDLIYADKRATNLQTFIKEAFKDLSFKDHTAFPNSLLFLNACGTFIQSNPGALESAVEMFGFQTLIAFSGRSVDVMLTTKTTVYDMIDFHVVGREPVLKALERSAGTALLSNTSVVCWTAGEMYLLVGASFRDQPNGIILACPHCSDLLKYVAMDDKNTLGVYRCWGTSHPSGHDRAFEVEILQPNSTRKIGGDLGRQGRCRYIIYTLPRPYQIHLKPNIQAVQPAPKVWALKRKQRDRDADQEAAAQMAARMEKFRNYVESNPPIPPTDHDNEATAMRHRLDNFKLLLASKPSSNF</sequence>